<dbReference type="PANTHER" id="PTHR43581:SF3">
    <property type="entry name" value="AAA+ ATPASE DOMAIN-CONTAINING PROTEIN"/>
    <property type="match status" value="1"/>
</dbReference>
<dbReference type="InterPro" id="IPR051396">
    <property type="entry name" value="Bact_Antivir_Def_Nuclease"/>
</dbReference>
<organism evidence="2 3">
    <name type="scientific">Prevotella jejuni</name>
    <dbReference type="NCBI Taxonomy" id="1177574"/>
    <lineage>
        <taxon>Bacteria</taxon>
        <taxon>Pseudomonadati</taxon>
        <taxon>Bacteroidota</taxon>
        <taxon>Bacteroidia</taxon>
        <taxon>Bacteroidales</taxon>
        <taxon>Prevotellaceae</taxon>
        <taxon>Prevotella</taxon>
    </lineage>
</organism>
<dbReference type="GO" id="GO:0005524">
    <property type="term" value="F:ATP binding"/>
    <property type="evidence" value="ECO:0007669"/>
    <property type="project" value="InterPro"/>
</dbReference>
<dbReference type="InterPro" id="IPR027417">
    <property type="entry name" value="P-loop_NTPase"/>
</dbReference>
<dbReference type="RefSeq" id="WP_254919391.1">
    <property type="nucleotide sequence ID" value="NZ_CP023863.1"/>
</dbReference>
<dbReference type="Proteomes" id="UP000198427">
    <property type="component" value="Unassembled WGS sequence"/>
</dbReference>
<dbReference type="PANTHER" id="PTHR43581">
    <property type="entry name" value="ATP/GTP PHOSPHATASE"/>
    <property type="match status" value="1"/>
</dbReference>
<dbReference type="InterPro" id="IPR003959">
    <property type="entry name" value="ATPase_AAA_core"/>
</dbReference>
<feature type="domain" description="ATPase AAA-type core" evidence="1">
    <location>
        <begin position="88"/>
        <end position="226"/>
    </location>
</feature>
<dbReference type="GO" id="GO:0016887">
    <property type="term" value="F:ATP hydrolysis activity"/>
    <property type="evidence" value="ECO:0007669"/>
    <property type="project" value="InterPro"/>
</dbReference>
<keyword evidence="3" id="KW-1185">Reference proteome</keyword>
<accession>A0AA94S100</accession>
<comment type="caution">
    <text evidence="2">The sequence shown here is derived from an EMBL/GenBank/DDBJ whole genome shotgun (WGS) entry which is preliminary data.</text>
</comment>
<dbReference type="GeneID" id="94028989"/>
<evidence type="ECO:0000313" key="3">
    <source>
        <dbReference type="Proteomes" id="UP000198427"/>
    </source>
</evidence>
<protein>
    <submittedName>
        <fullName evidence="2">AAA domain-containing protein, putative AbiEii toxin, Type IV TA system</fullName>
    </submittedName>
</protein>
<gene>
    <name evidence="2" type="ORF">SAMN06265364_14913</name>
</gene>
<reference evidence="2 3" key="1">
    <citation type="submission" date="2017-06" db="EMBL/GenBank/DDBJ databases">
        <authorList>
            <person name="Varghese N."/>
            <person name="Submissions S."/>
        </authorList>
    </citation>
    <scope>NUCLEOTIDE SEQUENCE [LARGE SCALE GENOMIC DNA]</scope>
    <source>
        <strain evidence="2 3">DSM 26989</strain>
    </source>
</reference>
<dbReference type="SUPFAM" id="SSF52540">
    <property type="entry name" value="P-loop containing nucleoside triphosphate hydrolases"/>
    <property type="match status" value="1"/>
</dbReference>
<evidence type="ECO:0000259" key="1">
    <source>
        <dbReference type="Pfam" id="PF13304"/>
    </source>
</evidence>
<dbReference type="Gene3D" id="3.40.50.300">
    <property type="entry name" value="P-loop containing nucleotide triphosphate hydrolases"/>
    <property type="match status" value="1"/>
</dbReference>
<dbReference type="AlphaFoldDB" id="A0AA94S100"/>
<name>A0AA94S100_9BACT</name>
<sequence>MLNLRAHVNGNIISSSAIAFRLLFTLSEQMNKRQRQNVLSTLDFIKYDHKVSLSYSLVMKVRRENRVLWEISRQVKKTKDFSNLKEKERNEKIAQFYQFYNSKTSSGNPYHNYDLDLDKDNDSNNSLEELQCIYRLKQYGLVNSVNVMFYKQGYHVTSEEMSSGEFAMLSTILSISTAVSNPHSLVLIDEPEQSLHPNWQMSIIDNLDRAITKQSCHFLIATHSHMLVSDLPINRSSVVQLEKDELGSLKGTPISDCTYGWSAEEVLLKVFKTATDRNRYFGERIGKLLEKMGNNSINPKEVARELKELQEISRHLSDIDPMKMILNTIVETYNK</sequence>
<proteinExistence type="predicted"/>
<dbReference type="Pfam" id="PF13304">
    <property type="entry name" value="AAA_21"/>
    <property type="match status" value="1"/>
</dbReference>
<dbReference type="EMBL" id="FZNZ01000049">
    <property type="protein sequence ID" value="SNS14341.1"/>
    <property type="molecule type" value="Genomic_DNA"/>
</dbReference>
<evidence type="ECO:0000313" key="2">
    <source>
        <dbReference type="EMBL" id="SNS14341.1"/>
    </source>
</evidence>